<dbReference type="InterPro" id="IPR006119">
    <property type="entry name" value="Resolv_N"/>
</dbReference>
<sequence>MGYADLKVLSNAAIGVYCRVSTSGQNIGQQEQLAEGYFSKNQINTNNVQYFLDDNISANKLAFEKRPELNRLISEIQKGKIKTVLVQNRDRLARNFYEYIDLVKIFYKYDVYVIFTDSGHPSFSKSLSVESLYGIFAQSEGRNIADRTSLVALQYPNSLMGFNVIGKGDKKNYTPKLEMERDIKSLFYSVGNVNSAEELIEQLMRFKKVTTNNLKLLACLKNPFYAGHMKLQEQYVRLPHVEPIILLDDYLKVQECLLKFEQEIQDSIANSNGRGVLQPICSSCKTVMTFRSNNIGAHGYYVCVKNHSRIFIEASRYN</sequence>
<comment type="caution">
    <text evidence="6">The sequence shown here is derived from an EMBL/GenBank/DDBJ whole genome shotgun (WGS) entry which is preliminary data.</text>
</comment>
<evidence type="ECO:0000259" key="5">
    <source>
        <dbReference type="PROSITE" id="PS51736"/>
    </source>
</evidence>
<dbReference type="PANTHER" id="PTHR30461:SF2">
    <property type="entry name" value="SERINE RECOMBINASE PINE-RELATED"/>
    <property type="match status" value="1"/>
</dbReference>
<name>A0ABS1HCX6_9BACL</name>
<reference evidence="6 7" key="1">
    <citation type="submission" date="2020-12" db="EMBL/GenBank/DDBJ databases">
        <title>YIM B01967 draft genome.</title>
        <authorList>
            <person name="Yan X."/>
        </authorList>
    </citation>
    <scope>NUCLEOTIDE SEQUENCE [LARGE SCALE GENOMIC DNA]</scope>
    <source>
        <strain evidence="6 7">YIM B01967</strain>
    </source>
</reference>
<keyword evidence="7" id="KW-1185">Reference proteome</keyword>
<feature type="active site" description="O-(5'-phospho-DNA)-serine intermediate" evidence="4">
    <location>
        <position position="21"/>
    </location>
</feature>
<evidence type="ECO:0000256" key="1">
    <source>
        <dbReference type="ARBA" id="ARBA00022908"/>
    </source>
</evidence>
<dbReference type="InterPro" id="IPR038109">
    <property type="entry name" value="DNA_bind_recomb_sf"/>
</dbReference>
<dbReference type="SMART" id="SM00857">
    <property type="entry name" value="Resolvase"/>
    <property type="match status" value="1"/>
</dbReference>
<gene>
    <name evidence="6" type="ORF">JFL43_20880</name>
</gene>
<dbReference type="SUPFAM" id="SSF53041">
    <property type="entry name" value="Resolvase-like"/>
    <property type="match status" value="1"/>
</dbReference>
<dbReference type="Proteomes" id="UP000618943">
    <property type="component" value="Unassembled WGS sequence"/>
</dbReference>
<keyword evidence="1" id="KW-0229">DNA integration</keyword>
<evidence type="ECO:0000256" key="3">
    <source>
        <dbReference type="ARBA" id="ARBA00023172"/>
    </source>
</evidence>
<dbReference type="PANTHER" id="PTHR30461">
    <property type="entry name" value="DNA-INVERTASE FROM LAMBDOID PROPHAGE"/>
    <property type="match status" value="1"/>
</dbReference>
<dbReference type="EMBL" id="JAEOAH010000055">
    <property type="protein sequence ID" value="MBK3497235.1"/>
    <property type="molecule type" value="Genomic_DNA"/>
</dbReference>
<dbReference type="PROSITE" id="PS51736">
    <property type="entry name" value="RECOMBINASES_3"/>
    <property type="match status" value="1"/>
</dbReference>
<dbReference type="RefSeq" id="WP_200750541.1">
    <property type="nucleotide sequence ID" value="NZ_JAEOAH010000055.1"/>
</dbReference>
<dbReference type="Gene3D" id="3.90.1750.20">
    <property type="entry name" value="Putative Large Serine Recombinase, Chain B, Domain 2"/>
    <property type="match status" value="1"/>
</dbReference>
<dbReference type="Pfam" id="PF00239">
    <property type="entry name" value="Resolvase"/>
    <property type="match status" value="1"/>
</dbReference>
<keyword evidence="3" id="KW-0233">DNA recombination</keyword>
<dbReference type="PROSITE" id="PS00397">
    <property type="entry name" value="RECOMBINASES_1"/>
    <property type="match status" value="1"/>
</dbReference>
<dbReference type="Gene3D" id="3.40.50.1390">
    <property type="entry name" value="Resolvase, N-terminal catalytic domain"/>
    <property type="match status" value="1"/>
</dbReference>
<dbReference type="InterPro" id="IPR036162">
    <property type="entry name" value="Resolvase-like_N_sf"/>
</dbReference>
<evidence type="ECO:0000256" key="4">
    <source>
        <dbReference type="PROSITE-ProRule" id="PRU10137"/>
    </source>
</evidence>
<dbReference type="InterPro" id="IPR006118">
    <property type="entry name" value="Recombinase_CS"/>
</dbReference>
<feature type="domain" description="Resolvase/invertase-type recombinase catalytic" evidence="5">
    <location>
        <begin position="13"/>
        <end position="159"/>
    </location>
</feature>
<evidence type="ECO:0000313" key="7">
    <source>
        <dbReference type="Proteomes" id="UP000618943"/>
    </source>
</evidence>
<dbReference type="CDD" id="cd00338">
    <property type="entry name" value="Ser_Recombinase"/>
    <property type="match status" value="1"/>
</dbReference>
<feature type="non-terminal residue" evidence="6">
    <location>
        <position position="318"/>
    </location>
</feature>
<proteinExistence type="predicted"/>
<evidence type="ECO:0000313" key="6">
    <source>
        <dbReference type="EMBL" id="MBK3497235.1"/>
    </source>
</evidence>
<organism evidence="6 7">
    <name type="scientific">Viridibacillus soli</name>
    <dbReference type="NCBI Taxonomy" id="2798301"/>
    <lineage>
        <taxon>Bacteria</taxon>
        <taxon>Bacillati</taxon>
        <taxon>Bacillota</taxon>
        <taxon>Bacilli</taxon>
        <taxon>Bacillales</taxon>
        <taxon>Caryophanaceae</taxon>
        <taxon>Viridibacillus</taxon>
    </lineage>
</organism>
<accession>A0ABS1HCX6</accession>
<dbReference type="InterPro" id="IPR050639">
    <property type="entry name" value="SSR_resolvase"/>
</dbReference>
<protein>
    <submittedName>
        <fullName evidence="6">Recombinase family protein</fullName>
    </submittedName>
</protein>
<keyword evidence="2" id="KW-0238">DNA-binding</keyword>
<evidence type="ECO:0000256" key="2">
    <source>
        <dbReference type="ARBA" id="ARBA00023125"/>
    </source>
</evidence>